<evidence type="ECO:0000313" key="2">
    <source>
        <dbReference type="Proteomes" id="UP000799437"/>
    </source>
</evidence>
<name>A0A6A6WBB4_9PEZI</name>
<sequence>MRNPRSKMNFAVRLLGACYNTLMSATPIINSPANFVGWLRIFESPKLCSEWLQLRKLCRRAKIPCDPWLPEFPSQFITEKKFRKFQACSMTFTSHVVSGTNGRKEEMDKTEIGERLQITFARTIKRRTYTSTYPPCSKNYTHMIGQDLPPLRKYTTNLPMDSSSGRFLYQRYADDIWNKELFTSDGVG</sequence>
<proteinExistence type="predicted"/>
<evidence type="ECO:0000313" key="1">
    <source>
        <dbReference type="EMBL" id="KAF2760138.1"/>
    </source>
</evidence>
<dbReference type="Proteomes" id="UP000799437">
    <property type="component" value="Unassembled WGS sequence"/>
</dbReference>
<dbReference type="EMBL" id="ML996568">
    <property type="protein sequence ID" value="KAF2760138.1"/>
    <property type="molecule type" value="Genomic_DNA"/>
</dbReference>
<organism evidence="1 2">
    <name type="scientific">Pseudovirgaria hyperparasitica</name>
    <dbReference type="NCBI Taxonomy" id="470096"/>
    <lineage>
        <taxon>Eukaryota</taxon>
        <taxon>Fungi</taxon>
        <taxon>Dikarya</taxon>
        <taxon>Ascomycota</taxon>
        <taxon>Pezizomycotina</taxon>
        <taxon>Dothideomycetes</taxon>
        <taxon>Dothideomycetes incertae sedis</taxon>
        <taxon>Acrospermales</taxon>
        <taxon>Acrospermaceae</taxon>
        <taxon>Pseudovirgaria</taxon>
    </lineage>
</organism>
<protein>
    <submittedName>
        <fullName evidence="1">Uncharacterized protein</fullName>
    </submittedName>
</protein>
<keyword evidence="2" id="KW-1185">Reference proteome</keyword>
<accession>A0A6A6WBB4</accession>
<reference evidence="1" key="1">
    <citation type="journal article" date="2020" name="Stud. Mycol.">
        <title>101 Dothideomycetes genomes: a test case for predicting lifestyles and emergence of pathogens.</title>
        <authorList>
            <person name="Haridas S."/>
            <person name="Albert R."/>
            <person name="Binder M."/>
            <person name="Bloem J."/>
            <person name="Labutti K."/>
            <person name="Salamov A."/>
            <person name="Andreopoulos B."/>
            <person name="Baker S."/>
            <person name="Barry K."/>
            <person name="Bills G."/>
            <person name="Bluhm B."/>
            <person name="Cannon C."/>
            <person name="Castanera R."/>
            <person name="Culley D."/>
            <person name="Daum C."/>
            <person name="Ezra D."/>
            <person name="Gonzalez J."/>
            <person name="Henrissat B."/>
            <person name="Kuo A."/>
            <person name="Liang C."/>
            <person name="Lipzen A."/>
            <person name="Lutzoni F."/>
            <person name="Magnuson J."/>
            <person name="Mondo S."/>
            <person name="Nolan M."/>
            <person name="Ohm R."/>
            <person name="Pangilinan J."/>
            <person name="Park H.-J."/>
            <person name="Ramirez L."/>
            <person name="Alfaro M."/>
            <person name="Sun H."/>
            <person name="Tritt A."/>
            <person name="Yoshinaga Y."/>
            <person name="Zwiers L.-H."/>
            <person name="Turgeon B."/>
            <person name="Goodwin S."/>
            <person name="Spatafora J."/>
            <person name="Crous P."/>
            <person name="Grigoriev I."/>
        </authorList>
    </citation>
    <scope>NUCLEOTIDE SEQUENCE</scope>
    <source>
        <strain evidence="1">CBS 121739</strain>
    </source>
</reference>
<dbReference type="GeneID" id="54487688"/>
<dbReference type="RefSeq" id="XP_033602589.1">
    <property type="nucleotide sequence ID" value="XM_033746634.1"/>
</dbReference>
<gene>
    <name evidence="1" type="ORF">EJ05DRAFT_498107</name>
</gene>
<dbReference type="AlphaFoldDB" id="A0A6A6WBB4"/>